<dbReference type="GO" id="GO:0006457">
    <property type="term" value="P:protein folding"/>
    <property type="evidence" value="ECO:0007669"/>
    <property type="project" value="TreeGrafter"/>
</dbReference>
<dbReference type="InterPro" id="IPR015310">
    <property type="entry name" value="AHSA1-like_N"/>
</dbReference>
<dbReference type="GO" id="GO:0051087">
    <property type="term" value="F:protein-folding chaperone binding"/>
    <property type="evidence" value="ECO:0007669"/>
    <property type="project" value="InterPro"/>
</dbReference>
<evidence type="ECO:0000313" key="5">
    <source>
        <dbReference type="Proteomes" id="UP001162131"/>
    </source>
</evidence>
<dbReference type="PANTHER" id="PTHR13009">
    <property type="entry name" value="HEAT SHOCK PROTEIN 90 HSP90 CO-CHAPERONE AHA-1"/>
    <property type="match status" value="1"/>
</dbReference>
<dbReference type="GO" id="GO:0001671">
    <property type="term" value="F:ATPase activator activity"/>
    <property type="evidence" value="ECO:0007669"/>
    <property type="project" value="InterPro"/>
</dbReference>
<dbReference type="AlphaFoldDB" id="A0AAU9JA57"/>
<feature type="region of interest" description="Disordered" evidence="2">
    <location>
        <begin position="154"/>
        <end position="180"/>
    </location>
</feature>
<dbReference type="GO" id="GO:0005829">
    <property type="term" value="C:cytosol"/>
    <property type="evidence" value="ECO:0007669"/>
    <property type="project" value="TreeGrafter"/>
</dbReference>
<dbReference type="SMART" id="SM01000">
    <property type="entry name" value="Aha1_N"/>
    <property type="match status" value="2"/>
</dbReference>
<evidence type="ECO:0000256" key="1">
    <source>
        <dbReference type="ARBA" id="ARBA00006817"/>
    </source>
</evidence>
<dbReference type="Gene3D" id="3.15.10.20">
    <property type="entry name" value="Activator of Hsp90 ATPase Aha1, N-terminal domain"/>
    <property type="match status" value="2"/>
</dbReference>
<dbReference type="EMBL" id="CAJZBQ010000035">
    <property type="protein sequence ID" value="CAG9323842.1"/>
    <property type="molecule type" value="Genomic_DNA"/>
</dbReference>
<evidence type="ECO:0000313" key="4">
    <source>
        <dbReference type="EMBL" id="CAG9323842.1"/>
    </source>
</evidence>
<name>A0AAU9JA57_9CILI</name>
<proteinExistence type="inferred from homology"/>
<reference evidence="4" key="1">
    <citation type="submission" date="2021-09" db="EMBL/GenBank/DDBJ databases">
        <authorList>
            <consortium name="AG Swart"/>
            <person name="Singh M."/>
            <person name="Singh A."/>
            <person name="Seah K."/>
            <person name="Emmerich C."/>
        </authorList>
    </citation>
    <scope>NUCLEOTIDE SEQUENCE</scope>
    <source>
        <strain evidence="4">ATCC30299</strain>
    </source>
</reference>
<dbReference type="Pfam" id="PF09229">
    <property type="entry name" value="Aha1_N"/>
    <property type="match status" value="2"/>
</dbReference>
<comment type="caution">
    <text evidence="4">The sequence shown here is derived from an EMBL/GenBank/DDBJ whole genome shotgun (WGS) entry which is preliminary data.</text>
</comment>
<accession>A0AAU9JA57</accession>
<dbReference type="Proteomes" id="UP001162131">
    <property type="component" value="Unassembled WGS sequence"/>
</dbReference>
<dbReference type="SUPFAM" id="SSF103111">
    <property type="entry name" value="Activator of Hsp90 ATPase, Aha1"/>
    <property type="match status" value="2"/>
</dbReference>
<evidence type="ECO:0000256" key="2">
    <source>
        <dbReference type="SAM" id="MobiDB-lite"/>
    </source>
</evidence>
<dbReference type="InterPro" id="IPR036338">
    <property type="entry name" value="Aha1"/>
</dbReference>
<comment type="similarity">
    <text evidence="1">Belongs to the AHA1 family.</text>
</comment>
<evidence type="ECO:0000259" key="3">
    <source>
        <dbReference type="SMART" id="SM01000"/>
    </source>
</evidence>
<gene>
    <name evidence="4" type="ORF">BSTOLATCC_MIC34878</name>
</gene>
<sequence length="356" mass="41040">MLGSGAGSVWNANSWHWEEKNYKIWAQNRFKELLLGLSFTHNSWRIYLDSITEIKNSASVMIRKGKTILLFEFEVDASWKANKDDKEESGTLKIQEFNQDEADEIIVMAEPTKENDDSWAIKIFLQREAKAQIVEIVNQFANEFKELESNQAKFAEDRNKRKEEEDKRKAAIEQNSAEQERLSKLAQEREEVLKKANQENKPIQLEDNKAQGSVWNAGSYFWEEKSVNWAADRLKELIKMIHFEIPAGNISITEVNLQGDASISIRKAKKIVTYSYIIDVKWVGKIFDGEGNELRSCKGTVHLPDVSMDVEPNFEIQIKIDEPGPENELIKYYMDAQGKPAIISQIQTFIQELKNS</sequence>
<feature type="domain" description="Activator of Hsp90 ATPase AHSA1-like N-terminal" evidence="3">
    <location>
        <begin position="19"/>
        <end position="151"/>
    </location>
</feature>
<protein>
    <recommendedName>
        <fullName evidence="3">Activator of Hsp90 ATPase AHSA1-like N-terminal domain-containing protein</fullName>
    </recommendedName>
</protein>
<feature type="compositionally biased region" description="Basic and acidic residues" evidence="2">
    <location>
        <begin position="154"/>
        <end position="171"/>
    </location>
</feature>
<dbReference type="PANTHER" id="PTHR13009:SF22">
    <property type="entry name" value="LD43819P"/>
    <property type="match status" value="1"/>
</dbReference>
<keyword evidence="5" id="KW-1185">Reference proteome</keyword>
<organism evidence="4 5">
    <name type="scientific">Blepharisma stoltei</name>
    <dbReference type="NCBI Taxonomy" id="1481888"/>
    <lineage>
        <taxon>Eukaryota</taxon>
        <taxon>Sar</taxon>
        <taxon>Alveolata</taxon>
        <taxon>Ciliophora</taxon>
        <taxon>Postciliodesmatophora</taxon>
        <taxon>Heterotrichea</taxon>
        <taxon>Heterotrichida</taxon>
        <taxon>Blepharismidae</taxon>
        <taxon>Blepharisma</taxon>
    </lineage>
</organism>
<feature type="domain" description="Activator of Hsp90 ATPase AHSA1-like N-terminal" evidence="3">
    <location>
        <begin position="224"/>
        <end position="356"/>
    </location>
</feature>